<keyword evidence="3" id="KW-1185">Reference proteome</keyword>
<dbReference type="Proteomes" id="UP000640786">
    <property type="component" value="Unassembled WGS sequence"/>
</dbReference>
<accession>A0ABR8R791</accession>
<gene>
    <name evidence="2" type="ORF">H9650_05975</name>
</gene>
<evidence type="ECO:0000256" key="1">
    <source>
        <dbReference type="SAM" id="MobiDB-lite"/>
    </source>
</evidence>
<name>A0ABR8R791_9BACI</name>
<reference evidence="2 3" key="1">
    <citation type="submission" date="2020-08" db="EMBL/GenBank/DDBJ databases">
        <title>A Genomic Blueprint of the Chicken Gut Microbiome.</title>
        <authorList>
            <person name="Gilroy R."/>
            <person name="Ravi A."/>
            <person name="Getino M."/>
            <person name="Pursley I."/>
            <person name="Horton D.L."/>
            <person name="Alikhan N.-F."/>
            <person name="Baker D."/>
            <person name="Gharbi K."/>
            <person name="Hall N."/>
            <person name="Watson M."/>
            <person name="Adriaenssens E.M."/>
            <person name="Foster-Nyarko E."/>
            <person name="Jarju S."/>
            <person name="Secka A."/>
            <person name="Antonio M."/>
            <person name="Oren A."/>
            <person name="Chaudhuri R."/>
            <person name="La Ragione R.M."/>
            <person name="Hildebrand F."/>
            <person name="Pallen M.J."/>
        </authorList>
    </citation>
    <scope>NUCLEOTIDE SEQUENCE [LARGE SCALE GENOMIC DNA]</scope>
    <source>
        <strain evidence="2 3">Sa2BUA9</strain>
    </source>
</reference>
<dbReference type="Pfam" id="PF14152">
    <property type="entry name" value="YfhE"/>
    <property type="match status" value="1"/>
</dbReference>
<evidence type="ECO:0000313" key="3">
    <source>
        <dbReference type="Proteomes" id="UP000640786"/>
    </source>
</evidence>
<evidence type="ECO:0000313" key="2">
    <source>
        <dbReference type="EMBL" id="MBD7943661.1"/>
    </source>
</evidence>
<comment type="caution">
    <text evidence="2">The sequence shown here is derived from an EMBL/GenBank/DDBJ whole genome shotgun (WGS) entry which is preliminary data.</text>
</comment>
<feature type="compositionally biased region" description="Basic and acidic residues" evidence="1">
    <location>
        <begin position="1"/>
        <end position="12"/>
    </location>
</feature>
<sequence length="41" mass="4717">MPDRKPPHEQLTVKDNGLTSTQEVLYQQEFKKADKATSKND</sequence>
<dbReference type="RefSeq" id="WP_191696792.1">
    <property type="nucleotide sequence ID" value="NZ_JACSQO010000002.1"/>
</dbReference>
<feature type="region of interest" description="Disordered" evidence="1">
    <location>
        <begin position="1"/>
        <end position="20"/>
    </location>
</feature>
<proteinExistence type="predicted"/>
<dbReference type="InterPro" id="IPR025437">
    <property type="entry name" value="YfhE-like"/>
</dbReference>
<dbReference type="EMBL" id="JACSQO010000002">
    <property type="protein sequence ID" value="MBD7943661.1"/>
    <property type="molecule type" value="Genomic_DNA"/>
</dbReference>
<protein>
    <submittedName>
        <fullName evidence="2">YfhE family protein</fullName>
    </submittedName>
</protein>
<organism evidence="2 3">
    <name type="scientific">Psychrobacillus faecigallinarum</name>
    <dbReference type="NCBI Taxonomy" id="2762235"/>
    <lineage>
        <taxon>Bacteria</taxon>
        <taxon>Bacillati</taxon>
        <taxon>Bacillota</taxon>
        <taxon>Bacilli</taxon>
        <taxon>Bacillales</taxon>
        <taxon>Bacillaceae</taxon>
        <taxon>Psychrobacillus</taxon>
    </lineage>
</organism>